<gene>
    <name evidence="1" type="ORF">M8744_00820</name>
</gene>
<reference evidence="1" key="1">
    <citation type="submission" date="2022-06" db="EMBL/GenBank/DDBJ databases">
        <title>Lutimaribacter sp. EGI FJ00013, a novel bacterium isolated from a salt lake sediment enrichment.</title>
        <authorList>
            <person name="Gao L."/>
            <person name="Fang B.-Z."/>
            <person name="Li W.-J."/>
        </authorList>
    </citation>
    <scope>NUCLEOTIDE SEQUENCE</scope>
    <source>
        <strain evidence="1">EGI FJ00013</strain>
    </source>
</reference>
<dbReference type="EMBL" id="JAMQGO010000001">
    <property type="protein sequence ID" value="MCM2560674.1"/>
    <property type="molecule type" value="Genomic_DNA"/>
</dbReference>
<accession>A0ACC5ZQU4</accession>
<protein>
    <submittedName>
        <fullName evidence="1">Penicillin-binding protein 2</fullName>
    </submittedName>
</protein>
<keyword evidence="2" id="KW-1185">Reference proteome</keyword>
<evidence type="ECO:0000313" key="2">
    <source>
        <dbReference type="Proteomes" id="UP001203036"/>
    </source>
</evidence>
<evidence type="ECO:0000313" key="1">
    <source>
        <dbReference type="EMBL" id="MCM2560674.1"/>
    </source>
</evidence>
<proteinExistence type="predicted"/>
<name>A0ACC5ZQU4_9RHOB</name>
<dbReference type="Proteomes" id="UP001203036">
    <property type="component" value="Unassembled WGS sequence"/>
</dbReference>
<sequence>MIRTPLRPLARILDARQKGENPDAIERENIRLRHEEMRDRARRRAEGRLLVLGLAFFCAFSVIGARMGHLAASEPAEPRASAAGAAIIAQRADIVDRRGRVLATNLDTYSLYAQPPQMIEPARAARELAQIFPDLNESDLLEDFTGKRKFLWIKKKLSPEQKQAVHDIGEPGLLFGPREMRLYPNGKLAAHILGGASFGREGVHAAEVIGVAGIEKQYDELLRDAARGGQPLELSLDLSVQAAAERVLHGGMRLMNAKGAAAVLMDVHTGEVISLVSLPDFDPNDRPRAPTEGNPSDSPLFNRAVQGVYELGSTFKIFAVAQAMELGLINPSTVIDTKGPLRWGKHRIRDFRNYGPELSATKVIVKSSNIGTARIAQMIGEERQQDFLRSIGMFEPTPLEIVEAAGGRPLLPPNWSELSTMTVSYGHGMSATPLHLAAGYAAIANGGMYVAPTVIKQDRPQYGPRVLSPDVAEASRQMLRKVVTEGTASFGDVPGYAVAGKTGTADKPKERGGGYYEDKVIATFASMFPAHDPKYVLVVTLDEPVETSGDEPRRTAGWTAVPVAAEMIRRVAPLLGLWPEIEPGNLADITLTSSE</sequence>
<comment type="caution">
    <text evidence="1">The sequence shown here is derived from an EMBL/GenBank/DDBJ whole genome shotgun (WGS) entry which is preliminary data.</text>
</comment>
<organism evidence="1 2">
    <name type="scientific">Lutimaribacter degradans</name>
    <dbReference type="NCBI Taxonomy" id="2945989"/>
    <lineage>
        <taxon>Bacteria</taxon>
        <taxon>Pseudomonadati</taxon>
        <taxon>Pseudomonadota</taxon>
        <taxon>Alphaproteobacteria</taxon>
        <taxon>Rhodobacterales</taxon>
        <taxon>Roseobacteraceae</taxon>
        <taxon>Lutimaribacter</taxon>
    </lineage>
</organism>